<keyword evidence="1" id="KW-0862">Zinc</keyword>
<keyword evidence="1" id="KW-0863">Zinc-finger</keyword>
<evidence type="ECO:0000313" key="5">
    <source>
        <dbReference type="Proteomes" id="UP000518752"/>
    </source>
</evidence>
<feature type="domain" description="C2H2-type" evidence="3">
    <location>
        <begin position="120"/>
        <end position="149"/>
    </location>
</feature>
<keyword evidence="1" id="KW-0479">Metal-binding</keyword>
<dbReference type="Proteomes" id="UP000518752">
    <property type="component" value="Unassembled WGS sequence"/>
</dbReference>
<feature type="region of interest" description="Disordered" evidence="2">
    <location>
        <begin position="136"/>
        <end position="158"/>
    </location>
</feature>
<name>A0A8H5HSM8_9AGAR</name>
<dbReference type="AlphaFoldDB" id="A0A8H5HSM8"/>
<sequence>MPTPRYPRMPLTVEYLRYCKRFETLSNVYNLPKPKLSMEGWYKSVLQYPGTDLGGVEYWLLPAEFYLPPHADFQLVHPHADRPSAQGLYKCIYPDCNTPPYKSAQYRNNHFDKIHLGIRFPCQVCGRMFMNPGSVTKHQKENRCPGQEKTTSSAYTHY</sequence>
<keyword evidence="5" id="KW-1185">Reference proteome</keyword>
<protein>
    <recommendedName>
        <fullName evidence="3">C2H2-type domain-containing protein</fullName>
    </recommendedName>
</protein>
<evidence type="ECO:0000256" key="1">
    <source>
        <dbReference type="PROSITE-ProRule" id="PRU00042"/>
    </source>
</evidence>
<gene>
    <name evidence="4" type="ORF">D9757_004800</name>
</gene>
<dbReference type="OrthoDB" id="2646875at2759"/>
<accession>A0A8H5HSM8</accession>
<dbReference type="InterPro" id="IPR013087">
    <property type="entry name" value="Znf_C2H2_type"/>
</dbReference>
<dbReference type="GO" id="GO:0008270">
    <property type="term" value="F:zinc ion binding"/>
    <property type="evidence" value="ECO:0007669"/>
    <property type="project" value="UniProtKB-KW"/>
</dbReference>
<evidence type="ECO:0000313" key="4">
    <source>
        <dbReference type="EMBL" id="KAF5388728.1"/>
    </source>
</evidence>
<dbReference type="PROSITE" id="PS50157">
    <property type="entry name" value="ZINC_FINGER_C2H2_2"/>
    <property type="match status" value="1"/>
</dbReference>
<dbReference type="EMBL" id="JAACJN010000028">
    <property type="protein sequence ID" value="KAF5388728.1"/>
    <property type="molecule type" value="Genomic_DNA"/>
</dbReference>
<reference evidence="4 5" key="1">
    <citation type="journal article" date="2020" name="ISME J.">
        <title>Uncovering the hidden diversity of litter-decomposition mechanisms in mushroom-forming fungi.</title>
        <authorList>
            <person name="Floudas D."/>
            <person name="Bentzer J."/>
            <person name="Ahren D."/>
            <person name="Johansson T."/>
            <person name="Persson P."/>
            <person name="Tunlid A."/>
        </authorList>
    </citation>
    <scope>NUCLEOTIDE SEQUENCE [LARGE SCALE GENOMIC DNA]</scope>
    <source>
        <strain evidence="4 5">CBS 406.79</strain>
    </source>
</reference>
<feature type="compositionally biased region" description="Polar residues" evidence="2">
    <location>
        <begin position="148"/>
        <end position="158"/>
    </location>
</feature>
<organism evidence="4 5">
    <name type="scientific">Collybiopsis confluens</name>
    <dbReference type="NCBI Taxonomy" id="2823264"/>
    <lineage>
        <taxon>Eukaryota</taxon>
        <taxon>Fungi</taxon>
        <taxon>Dikarya</taxon>
        <taxon>Basidiomycota</taxon>
        <taxon>Agaricomycotina</taxon>
        <taxon>Agaricomycetes</taxon>
        <taxon>Agaricomycetidae</taxon>
        <taxon>Agaricales</taxon>
        <taxon>Marasmiineae</taxon>
        <taxon>Omphalotaceae</taxon>
        <taxon>Collybiopsis</taxon>
    </lineage>
</organism>
<proteinExistence type="predicted"/>
<evidence type="ECO:0000259" key="3">
    <source>
        <dbReference type="PROSITE" id="PS50157"/>
    </source>
</evidence>
<comment type="caution">
    <text evidence="4">The sequence shown here is derived from an EMBL/GenBank/DDBJ whole genome shotgun (WGS) entry which is preliminary data.</text>
</comment>
<evidence type="ECO:0000256" key="2">
    <source>
        <dbReference type="SAM" id="MobiDB-lite"/>
    </source>
</evidence>